<evidence type="ECO:0000256" key="9">
    <source>
        <dbReference type="ARBA" id="ARBA00022801"/>
    </source>
</evidence>
<dbReference type="PROSITE" id="PS00786">
    <property type="entry name" value="5_NUCLEOTIDASE_2"/>
    <property type="match status" value="1"/>
</dbReference>
<evidence type="ECO:0000256" key="5">
    <source>
        <dbReference type="ARBA" id="ARBA00006654"/>
    </source>
</evidence>
<evidence type="ECO:0000313" key="15">
    <source>
        <dbReference type="Proteomes" id="UP000294656"/>
    </source>
</evidence>
<comment type="catalytic activity">
    <reaction evidence="2">
        <text>a nucleoside 2',3'-cyclic phosphate + H2O = a nucleoside 3'-phosphate + H(+)</text>
        <dbReference type="Rhea" id="RHEA:19621"/>
        <dbReference type="ChEBI" id="CHEBI:15377"/>
        <dbReference type="ChEBI" id="CHEBI:15378"/>
        <dbReference type="ChEBI" id="CHEBI:66949"/>
        <dbReference type="ChEBI" id="CHEBI:66954"/>
        <dbReference type="EC" id="3.1.4.16"/>
    </reaction>
</comment>
<dbReference type="InterPro" id="IPR004843">
    <property type="entry name" value="Calcineurin-like_PHP"/>
</dbReference>
<reference evidence="14 15" key="1">
    <citation type="submission" date="2019-03" db="EMBL/GenBank/DDBJ databases">
        <title>Genomic Encyclopedia of Type Strains, Phase III (KMG-III): the genomes of soil and plant-associated and newly described type strains.</title>
        <authorList>
            <person name="Whitman W."/>
        </authorList>
    </citation>
    <scope>NUCLEOTIDE SEQUENCE [LARGE SCALE GENOMIC DNA]</scope>
    <source>
        <strain evidence="14 15">CECT 7378</strain>
    </source>
</reference>
<dbReference type="Pfam" id="PF00149">
    <property type="entry name" value="Metallophos"/>
    <property type="match status" value="1"/>
</dbReference>
<dbReference type="InterPro" id="IPR006146">
    <property type="entry name" value="5'-Nucleotdase_CS"/>
</dbReference>
<evidence type="ECO:0000256" key="10">
    <source>
        <dbReference type="ARBA" id="ARBA00023268"/>
    </source>
</evidence>
<feature type="domain" description="Calcineurin-like phosphoesterase" evidence="12">
    <location>
        <begin position="28"/>
        <end position="270"/>
    </location>
</feature>
<evidence type="ECO:0000259" key="12">
    <source>
        <dbReference type="Pfam" id="PF00149"/>
    </source>
</evidence>
<dbReference type="CDD" id="cd07410">
    <property type="entry name" value="MPP_CpdB_N"/>
    <property type="match status" value="1"/>
</dbReference>
<keyword evidence="7 11" id="KW-0732">Signal</keyword>
<evidence type="ECO:0000256" key="11">
    <source>
        <dbReference type="RuleBase" id="RU362119"/>
    </source>
</evidence>
<dbReference type="PRINTS" id="PR01607">
    <property type="entry name" value="APYRASEFAMLY"/>
</dbReference>
<feature type="domain" description="5'-Nucleotidase C-terminal" evidence="13">
    <location>
        <begin position="381"/>
        <end position="567"/>
    </location>
</feature>
<name>A0A4R6M515_9GAMM</name>
<dbReference type="GO" id="GO:0030288">
    <property type="term" value="C:outer membrane-bounded periplasmic space"/>
    <property type="evidence" value="ECO:0007669"/>
    <property type="project" value="TreeGrafter"/>
</dbReference>
<organism evidence="14 15">
    <name type="scientific">Marinomonas balearica</name>
    <dbReference type="NCBI Taxonomy" id="491947"/>
    <lineage>
        <taxon>Bacteria</taxon>
        <taxon>Pseudomonadati</taxon>
        <taxon>Pseudomonadota</taxon>
        <taxon>Gammaproteobacteria</taxon>
        <taxon>Oceanospirillales</taxon>
        <taxon>Oceanospirillaceae</taxon>
        <taxon>Marinomonas</taxon>
    </lineage>
</organism>
<proteinExistence type="inferred from homology"/>
<sequence length="643" mass="70239">MQQGLKKVTLGLVLGAASIANAATVDLRLMETTDIHMHLADYDYYSDKQSDSVGLSRVATLIKQARSEVTNSVLVDNGDLLQGNPLGDYVAKGRVLRFGETHPAYKAMNLLNYDVGNVGNHEFNYGLDFLMKSLAGANFPYISANVYADDGDANPDNDQPYFQPYLIKDKTVIDHEGKEQTIKIGYIGFVPPQIMTWDKDNLTGKVIAKDILETANKYVPEMKEKGADIIVAIPHSGMYSNRYEKGEENATYHLAKVEGIDAIMFGHSHRVFPGDKTLGSFEGVDSEKGTVFGIPATMPGFWGSHLGVIDLTLESTKDGGWQITDGSSAVRAIAKREGRKTIALVEADTSINNAVQAEHQGTLSYMRRKVGVSTSDINSFFALVQDDPSIQIVNNAQIWYTQNIVRGTSYEGIPILSAAAPFKAGGRGGPEYFTDVPKGDIALKNVSDLYIYPNDLKVVQLSGAQVIEWLERAAGQFNTIDPSMEGTQALVNSAFPTYNFDVIDGIDYKIDVTQPARYDSEGNIAYPDAHRIVDAMFNGRTLDPNQFFLVATNNYRSSGGGKFPALDGSTTVIDAPDKNRDVIANYLLSQQTINPSADSNWHFADFGDAKVSFTTSPKAKNLATSNMMYVGEDSAGFAVFELK</sequence>
<dbReference type="InterPro" id="IPR006179">
    <property type="entry name" value="5_nucleotidase/apyrase"/>
</dbReference>
<dbReference type="SUPFAM" id="SSF56300">
    <property type="entry name" value="Metallo-dependent phosphatases"/>
    <property type="match status" value="1"/>
</dbReference>
<dbReference type="PANTHER" id="PTHR11575:SF6">
    <property type="entry name" value="2',3'-CYCLIC-NUCLEOTIDE 2'-PHOSPHODIESTERASE_3'-NUCLEOTIDASE"/>
    <property type="match status" value="1"/>
</dbReference>
<evidence type="ECO:0000256" key="4">
    <source>
        <dbReference type="ARBA" id="ARBA00004196"/>
    </source>
</evidence>
<comment type="caution">
    <text evidence="14">The sequence shown here is derived from an EMBL/GenBank/DDBJ whole genome shotgun (WGS) entry which is preliminary data.</text>
</comment>
<dbReference type="NCBIfam" id="NF006938">
    <property type="entry name" value="PRK09420.1"/>
    <property type="match status" value="1"/>
</dbReference>
<keyword evidence="6" id="KW-0479">Metal-binding</keyword>
<dbReference type="Pfam" id="PF02872">
    <property type="entry name" value="5_nucleotid_C"/>
    <property type="match status" value="1"/>
</dbReference>
<evidence type="ECO:0000256" key="7">
    <source>
        <dbReference type="ARBA" id="ARBA00022729"/>
    </source>
</evidence>
<feature type="signal peptide" evidence="11">
    <location>
        <begin position="1"/>
        <end position="22"/>
    </location>
</feature>
<dbReference type="GO" id="GO:0009166">
    <property type="term" value="P:nucleotide catabolic process"/>
    <property type="evidence" value="ECO:0007669"/>
    <property type="project" value="InterPro"/>
</dbReference>
<comment type="cofactor">
    <cofactor evidence="3">
        <name>a divalent metal cation</name>
        <dbReference type="ChEBI" id="CHEBI:60240"/>
    </cofactor>
</comment>
<dbReference type="Gene3D" id="3.90.780.10">
    <property type="entry name" value="5'-Nucleotidase, C-terminal domain"/>
    <property type="match status" value="1"/>
</dbReference>
<keyword evidence="8 11" id="KW-0547">Nucleotide-binding</keyword>
<keyword evidence="10" id="KW-0511">Multifunctional enzyme</keyword>
<dbReference type="Proteomes" id="UP000294656">
    <property type="component" value="Unassembled WGS sequence"/>
</dbReference>
<evidence type="ECO:0000256" key="6">
    <source>
        <dbReference type="ARBA" id="ARBA00022723"/>
    </source>
</evidence>
<dbReference type="GO" id="GO:0008663">
    <property type="term" value="F:2',3'-cyclic-nucleotide 2'-phosphodiesterase activity"/>
    <property type="evidence" value="ECO:0007669"/>
    <property type="project" value="UniProtKB-EC"/>
</dbReference>
<dbReference type="GO" id="GO:0008254">
    <property type="term" value="F:3'-nucleotidase activity"/>
    <property type="evidence" value="ECO:0007669"/>
    <property type="project" value="UniProtKB-EC"/>
</dbReference>
<accession>A0A4R6M515</accession>
<dbReference type="EMBL" id="SNXC01000015">
    <property type="protein sequence ID" value="TDO95835.1"/>
    <property type="molecule type" value="Genomic_DNA"/>
</dbReference>
<comment type="similarity">
    <text evidence="5 11">Belongs to the 5'-nucleotidase family.</text>
</comment>
<dbReference type="OrthoDB" id="9803927at2"/>
<keyword evidence="9 11" id="KW-0378">Hydrolase</keyword>
<dbReference type="GO" id="GO:0000166">
    <property type="term" value="F:nucleotide binding"/>
    <property type="evidence" value="ECO:0007669"/>
    <property type="project" value="UniProtKB-KW"/>
</dbReference>
<evidence type="ECO:0000256" key="1">
    <source>
        <dbReference type="ARBA" id="ARBA00000527"/>
    </source>
</evidence>
<evidence type="ECO:0000256" key="8">
    <source>
        <dbReference type="ARBA" id="ARBA00022741"/>
    </source>
</evidence>
<evidence type="ECO:0000259" key="13">
    <source>
        <dbReference type="Pfam" id="PF02872"/>
    </source>
</evidence>
<feature type="chain" id="PRO_5021021786" evidence="11">
    <location>
        <begin position="23"/>
        <end position="643"/>
    </location>
</feature>
<evidence type="ECO:0000256" key="2">
    <source>
        <dbReference type="ARBA" id="ARBA00001730"/>
    </source>
</evidence>
<dbReference type="InterPro" id="IPR036907">
    <property type="entry name" value="5'-Nucleotdase_C_sf"/>
</dbReference>
<dbReference type="InterPro" id="IPR029052">
    <property type="entry name" value="Metallo-depent_PP-like"/>
</dbReference>
<gene>
    <name evidence="14" type="ORF">DFP79_3193</name>
</gene>
<evidence type="ECO:0000256" key="3">
    <source>
        <dbReference type="ARBA" id="ARBA00001968"/>
    </source>
</evidence>
<evidence type="ECO:0000313" key="14">
    <source>
        <dbReference type="EMBL" id="TDO95835.1"/>
    </source>
</evidence>
<dbReference type="Gene3D" id="3.60.21.10">
    <property type="match status" value="1"/>
</dbReference>
<keyword evidence="15" id="KW-1185">Reference proteome</keyword>
<dbReference type="SUPFAM" id="SSF55816">
    <property type="entry name" value="5'-nucleotidase (syn. UDP-sugar hydrolase), C-terminal domain"/>
    <property type="match status" value="1"/>
</dbReference>
<protein>
    <submittedName>
        <fullName evidence="14">2',3'-cyclic-nucleotide 2'-phosphodiesterase/3'-nucleotidase</fullName>
    </submittedName>
</protein>
<comment type="catalytic activity">
    <reaction evidence="1">
        <text>a ribonucleoside 3'-phosphate + H2O = a ribonucleoside + phosphate</text>
        <dbReference type="Rhea" id="RHEA:10144"/>
        <dbReference type="ChEBI" id="CHEBI:13197"/>
        <dbReference type="ChEBI" id="CHEBI:15377"/>
        <dbReference type="ChEBI" id="CHEBI:18254"/>
        <dbReference type="ChEBI" id="CHEBI:43474"/>
        <dbReference type="EC" id="3.1.3.6"/>
    </reaction>
</comment>
<dbReference type="PANTHER" id="PTHR11575">
    <property type="entry name" value="5'-NUCLEOTIDASE-RELATED"/>
    <property type="match status" value="1"/>
</dbReference>
<dbReference type="InterPro" id="IPR008334">
    <property type="entry name" value="5'-Nucleotdase_C"/>
</dbReference>
<dbReference type="RefSeq" id="WP_133504902.1">
    <property type="nucleotide sequence ID" value="NZ_SNXC01000015.1"/>
</dbReference>
<comment type="subcellular location">
    <subcellularLocation>
        <location evidence="4">Cell envelope</location>
    </subcellularLocation>
</comment>
<dbReference type="AlphaFoldDB" id="A0A4R6M515"/>
<dbReference type="GO" id="GO:0046872">
    <property type="term" value="F:metal ion binding"/>
    <property type="evidence" value="ECO:0007669"/>
    <property type="project" value="UniProtKB-KW"/>
</dbReference>
<dbReference type="InterPro" id="IPR041827">
    <property type="entry name" value="CpdB_N"/>
</dbReference>